<dbReference type="Proteomes" id="UP000054408">
    <property type="component" value="Unassembled WGS sequence"/>
</dbReference>
<name>A0A0L0DEQ5_THETB</name>
<evidence type="ECO:0000256" key="5">
    <source>
        <dbReference type="ARBA" id="ARBA00023306"/>
    </source>
</evidence>
<evidence type="ECO:0000256" key="4">
    <source>
        <dbReference type="ARBA" id="ARBA00023242"/>
    </source>
</evidence>
<dbReference type="OrthoDB" id="10258882at2759"/>
<keyword evidence="6" id="KW-0132">Cell division</keyword>
<dbReference type="GO" id="GO:0000727">
    <property type="term" value="P:double-strand break repair via break-induced replication"/>
    <property type="evidence" value="ECO:0007669"/>
    <property type="project" value="TreeGrafter"/>
</dbReference>
<dbReference type="GO" id="GO:0051301">
    <property type="term" value="P:cell division"/>
    <property type="evidence" value="ECO:0007669"/>
    <property type="project" value="UniProtKB-KW"/>
</dbReference>
<comment type="similarity">
    <text evidence="2">Belongs to the CDC45 family.</text>
</comment>
<keyword evidence="5" id="KW-0131">Cell cycle</keyword>
<gene>
    <name evidence="6" type="ORF">AMSG_06715</name>
</gene>
<dbReference type="GO" id="GO:0003697">
    <property type="term" value="F:single-stranded DNA binding"/>
    <property type="evidence" value="ECO:0007669"/>
    <property type="project" value="TreeGrafter"/>
</dbReference>
<dbReference type="RefSeq" id="XP_013756767.1">
    <property type="nucleotide sequence ID" value="XM_013901313.1"/>
</dbReference>
<dbReference type="GeneID" id="25565803"/>
<sequence length="257" mass="27783">MSRDAKHVLETRIHDAAAEFGLPNVAYESFQLKHIYSLPLTASDLVYATTALLEVPAKSSPGAESVIAGVAAAAPEVLRAASRSSSEMQANFWAAYDALHLRNEAKLKLGLDHAIDVQRAIVRQGTSLIESRAIVPSGPFRYAFITDSPDLPYFVHPLALTKLANFLVDTLREAGKAPKPFVMAALNKDADSYLVVGVSGAARFGSVAKNTFGQAFVAAADATQVSAKFDCFESSFVDVKREDMTNFLEHLHHDLFA</sequence>
<accession>A0A0L0DEQ5</accession>
<dbReference type="AlphaFoldDB" id="A0A0L0DEQ5"/>
<dbReference type="PANTHER" id="PTHR10507">
    <property type="entry name" value="CDC45-RELATED PROTEIN"/>
    <property type="match status" value="1"/>
</dbReference>
<comment type="subcellular location">
    <subcellularLocation>
        <location evidence="1">Nucleus</location>
    </subcellularLocation>
</comment>
<dbReference type="PANTHER" id="PTHR10507:SF0">
    <property type="entry name" value="CELL DIVISION CONTROL PROTEIN 45 HOMOLOG"/>
    <property type="match status" value="1"/>
</dbReference>
<reference evidence="6 7" key="1">
    <citation type="submission" date="2010-05" db="EMBL/GenBank/DDBJ databases">
        <title>The Genome Sequence of Thecamonas trahens ATCC 50062.</title>
        <authorList>
            <consortium name="The Broad Institute Genome Sequencing Platform"/>
            <person name="Russ C."/>
            <person name="Cuomo C."/>
            <person name="Shea T."/>
            <person name="Young S.K."/>
            <person name="Zeng Q."/>
            <person name="Koehrsen M."/>
            <person name="Haas B."/>
            <person name="Borodovsky M."/>
            <person name="Guigo R."/>
            <person name="Alvarado L."/>
            <person name="Berlin A."/>
            <person name="Bochicchio J."/>
            <person name="Borenstein D."/>
            <person name="Chapman S."/>
            <person name="Chen Z."/>
            <person name="Freedman E."/>
            <person name="Gellesch M."/>
            <person name="Goldberg J."/>
            <person name="Griggs A."/>
            <person name="Gujja S."/>
            <person name="Heilman E."/>
            <person name="Heiman D."/>
            <person name="Hepburn T."/>
            <person name="Howarth C."/>
            <person name="Jen D."/>
            <person name="Larson L."/>
            <person name="Mehta T."/>
            <person name="Park D."/>
            <person name="Pearson M."/>
            <person name="Roberts A."/>
            <person name="Saif S."/>
            <person name="Shenoy N."/>
            <person name="Sisk P."/>
            <person name="Stolte C."/>
            <person name="Sykes S."/>
            <person name="Thomson T."/>
            <person name="Walk T."/>
            <person name="White J."/>
            <person name="Yandava C."/>
            <person name="Burger G."/>
            <person name="Gray M.W."/>
            <person name="Holland P.W.H."/>
            <person name="King N."/>
            <person name="Lang F.B.F."/>
            <person name="Roger A.J."/>
            <person name="Ruiz-Trillo I."/>
            <person name="Lander E."/>
            <person name="Nusbaum C."/>
        </authorList>
    </citation>
    <scope>NUCLEOTIDE SEQUENCE [LARGE SCALE GENOMIC DNA]</scope>
    <source>
        <strain evidence="6 7">ATCC 50062</strain>
    </source>
</reference>
<keyword evidence="4" id="KW-0539">Nucleus</keyword>
<protein>
    <submittedName>
        <fullName evidence="6">Cell division control protein 45</fullName>
    </submittedName>
</protein>
<dbReference type="eggNOG" id="KOG2475">
    <property type="taxonomic scope" value="Eukaryota"/>
</dbReference>
<keyword evidence="3" id="KW-0235">DNA replication</keyword>
<dbReference type="InterPro" id="IPR003874">
    <property type="entry name" value="CDC45"/>
</dbReference>
<dbReference type="GO" id="GO:0031261">
    <property type="term" value="C:DNA replication preinitiation complex"/>
    <property type="evidence" value="ECO:0007669"/>
    <property type="project" value="TreeGrafter"/>
</dbReference>
<organism evidence="6 7">
    <name type="scientific">Thecamonas trahens ATCC 50062</name>
    <dbReference type="NCBI Taxonomy" id="461836"/>
    <lineage>
        <taxon>Eukaryota</taxon>
        <taxon>Apusozoa</taxon>
        <taxon>Apusomonadida</taxon>
        <taxon>Apusomonadidae</taxon>
        <taxon>Thecamonas</taxon>
    </lineage>
</organism>
<dbReference type="GO" id="GO:0006270">
    <property type="term" value="P:DNA replication initiation"/>
    <property type="evidence" value="ECO:0007669"/>
    <property type="project" value="InterPro"/>
</dbReference>
<dbReference type="Pfam" id="PF02724">
    <property type="entry name" value="CDC45"/>
    <property type="match status" value="1"/>
</dbReference>
<dbReference type="STRING" id="461836.A0A0L0DEQ5"/>
<evidence type="ECO:0000313" key="6">
    <source>
        <dbReference type="EMBL" id="KNC50812.1"/>
    </source>
</evidence>
<evidence type="ECO:0000256" key="2">
    <source>
        <dbReference type="ARBA" id="ARBA00010727"/>
    </source>
</evidence>
<evidence type="ECO:0000256" key="1">
    <source>
        <dbReference type="ARBA" id="ARBA00004123"/>
    </source>
</evidence>
<proteinExistence type="inferred from homology"/>
<dbReference type="EMBL" id="GL349462">
    <property type="protein sequence ID" value="KNC50812.1"/>
    <property type="molecule type" value="Genomic_DNA"/>
</dbReference>
<evidence type="ECO:0000256" key="3">
    <source>
        <dbReference type="ARBA" id="ARBA00022705"/>
    </source>
</evidence>
<dbReference type="GO" id="GO:1902977">
    <property type="term" value="P:mitotic DNA replication preinitiation complex assembly"/>
    <property type="evidence" value="ECO:0007669"/>
    <property type="project" value="TreeGrafter"/>
</dbReference>
<dbReference type="GO" id="GO:0003688">
    <property type="term" value="F:DNA replication origin binding"/>
    <property type="evidence" value="ECO:0007669"/>
    <property type="project" value="TreeGrafter"/>
</dbReference>
<evidence type="ECO:0000313" key="7">
    <source>
        <dbReference type="Proteomes" id="UP000054408"/>
    </source>
</evidence>
<keyword evidence="7" id="KW-1185">Reference proteome</keyword>
<dbReference type="GO" id="GO:0003682">
    <property type="term" value="F:chromatin binding"/>
    <property type="evidence" value="ECO:0007669"/>
    <property type="project" value="TreeGrafter"/>
</dbReference>